<protein>
    <recommendedName>
        <fullName evidence="2">J domain-containing protein</fullName>
    </recommendedName>
</protein>
<reference evidence="3" key="1">
    <citation type="submission" date="2023-04" db="EMBL/GenBank/DDBJ databases">
        <authorList>
            <person name="Vijverberg K."/>
            <person name="Xiong W."/>
            <person name="Schranz E."/>
        </authorList>
    </citation>
    <scope>NUCLEOTIDE SEQUENCE</scope>
</reference>
<dbReference type="PROSITE" id="PS50076">
    <property type="entry name" value="DNAJ_2"/>
    <property type="match status" value="1"/>
</dbReference>
<name>A0AA35VZN7_LACSI</name>
<dbReference type="SUPFAM" id="SSF46565">
    <property type="entry name" value="Chaperone J-domain"/>
    <property type="match status" value="1"/>
</dbReference>
<dbReference type="Gene3D" id="1.10.287.110">
    <property type="entry name" value="DnaJ domain"/>
    <property type="match status" value="1"/>
</dbReference>
<dbReference type="InterPro" id="IPR036869">
    <property type="entry name" value="J_dom_sf"/>
</dbReference>
<sequence>MFSGLQTKQQVAGSFEGSTTAKKENPPPSIPPQHKVRITGRIHATSSQTVNDVVCGILSITMRRLRKVSAVDRRWRFLWSPTTDCSLAPLIYLLKWITLIFNSNSPTRIHPQISAYKSTTQNPYPKNSNTNNLFTSMAISTTSASSFFTSPNFSLNLNSSSKSSSNSVNFRRAPISAAYATAEKTETIRSFRNNTPSSLYEVLGVPIGADTQEVKAAYRRLARVLHPDVGRIDSSADEFMKVHSAYATLTDPAKRADYDRTLVQRRAGCSSPVSFSGGYRSRRWETDQCW</sequence>
<dbReference type="PANTHER" id="PTHR44240">
    <property type="entry name" value="DNAJ DOMAIN (PROKARYOTIC HEAT SHOCK PROTEIN)-RELATED"/>
    <property type="match status" value="1"/>
</dbReference>
<dbReference type="AlphaFoldDB" id="A0AA35VZN7"/>
<gene>
    <name evidence="3" type="ORF">LSALG_LOCUS10901</name>
</gene>
<accession>A0AA35VZN7</accession>
<dbReference type="CDD" id="cd06257">
    <property type="entry name" value="DnaJ"/>
    <property type="match status" value="1"/>
</dbReference>
<dbReference type="Pfam" id="PF00226">
    <property type="entry name" value="DnaJ"/>
    <property type="match status" value="1"/>
</dbReference>
<dbReference type="InterPro" id="IPR001623">
    <property type="entry name" value="DnaJ_domain"/>
</dbReference>
<feature type="domain" description="J" evidence="2">
    <location>
        <begin position="198"/>
        <end position="262"/>
    </location>
</feature>
<dbReference type="SMART" id="SM00271">
    <property type="entry name" value="DnaJ"/>
    <property type="match status" value="1"/>
</dbReference>
<feature type="compositionally biased region" description="Polar residues" evidence="1">
    <location>
        <begin position="1"/>
        <end position="20"/>
    </location>
</feature>
<organism evidence="3 4">
    <name type="scientific">Lactuca saligna</name>
    <name type="common">Willowleaf lettuce</name>
    <dbReference type="NCBI Taxonomy" id="75948"/>
    <lineage>
        <taxon>Eukaryota</taxon>
        <taxon>Viridiplantae</taxon>
        <taxon>Streptophyta</taxon>
        <taxon>Embryophyta</taxon>
        <taxon>Tracheophyta</taxon>
        <taxon>Spermatophyta</taxon>
        <taxon>Magnoliopsida</taxon>
        <taxon>eudicotyledons</taxon>
        <taxon>Gunneridae</taxon>
        <taxon>Pentapetalae</taxon>
        <taxon>asterids</taxon>
        <taxon>campanulids</taxon>
        <taxon>Asterales</taxon>
        <taxon>Asteraceae</taxon>
        <taxon>Cichorioideae</taxon>
        <taxon>Cichorieae</taxon>
        <taxon>Lactucinae</taxon>
        <taxon>Lactuca</taxon>
    </lineage>
</organism>
<feature type="region of interest" description="Disordered" evidence="1">
    <location>
        <begin position="1"/>
        <end position="34"/>
    </location>
</feature>
<evidence type="ECO:0000259" key="2">
    <source>
        <dbReference type="PROSITE" id="PS50076"/>
    </source>
</evidence>
<dbReference type="PROSITE" id="PS00636">
    <property type="entry name" value="DNAJ_1"/>
    <property type="match status" value="1"/>
</dbReference>
<dbReference type="PRINTS" id="PR00625">
    <property type="entry name" value="JDOMAIN"/>
</dbReference>
<dbReference type="EMBL" id="OX465078">
    <property type="protein sequence ID" value="CAI9270598.1"/>
    <property type="molecule type" value="Genomic_DNA"/>
</dbReference>
<keyword evidence="4" id="KW-1185">Reference proteome</keyword>
<dbReference type="Proteomes" id="UP001177003">
    <property type="component" value="Chromosome 2"/>
</dbReference>
<dbReference type="InterPro" id="IPR052276">
    <property type="entry name" value="Diphthamide-biosynth_chaperone"/>
</dbReference>
<dbReference type="InterPro" id="IPR018253">
    <property type="entry name" value="DnaJ_domain_CS"/>
</dbReference>
<evidence type="ECO:0000313" key="3">
    <source>
        <dbReference type="EMBL" id="CAI9270598.1"/>
    </source>
</evidence>
<evidence type="ECO:0000313" key="4">
    <source>
        <dbReference type="Proteomes" id="UP001177003"/>
    </source>
</evidence>
<proteinExistence type="predicted"/>
<dbReference type="PANTHER" id="PTHR44240:SF27">
    <property type="entry name" value="DNAJ DOMAIN, CHAPERONE J-DOMAIN SUPERFAMILY"/>
    <property type="match status" value="1"/>
</dbReference>
<evidence type="ECO:0000256" key="1">
    <source>
        <dbReference type="SAM" id="MobiDB-lite"/>
    </source>
</evidence>